<protein>
    <submittedName>
        <fullName evidence="2">Transmembrane</fullName>
    </submittedName>
</protein>
<reference evidence="2" key="2">
    <citation type="submission" date="2023-05" db="EMBL/GenBank/DDBJ databases">
        <authorList>
            <person name="Schelkunov M.I."/>
        </authorList>
    </citation>
    <scope>NUCLEOTIDE SEQUENCE</scope>
    <source>
        <strain evidence="2">Hsosn_3</strain>
        <tissue evidence="2">Leaf</tissue>
    </source>
</reference>
<keyword evidence="1" id="KW-1133">Transmembrane helix</keyword>
<reference evidence="2" key="1">
    <citation type="submission" date="2023-02" db="EMBL/GenBank/DDBJ databases">
        <title>Genome of toxic invasive species Heracleum sosnowskyi carries increased number of genes despite the absence of recent whole-genome duplications.</title>
        <authorList>
            <person name="Schelkunov M."/>
            <person name="Shtratnikova V."/>
            <person name="Makarenko M."/>
            <person name="Klepikova A."/>
            <person name="Omelchenko D."/>
            <person name="Novikova G."/>
            <person name="Obukhova E."/>
            <person name="Bogdanov V."/>
            <person name="Penin A."/>
            <person name="Logacheva M."/>
        </authorList>
    </citation>
    <scope>NUCLEOTIDE SEQUENCE</scope>
    <source>
        <strain evidence="2">Hsosn_3</strain>
        <tissue evidence="2">Leaf</tissue>
    </source>
</reference>
<keyword evidence="1 2" id="KW-0812">Transmembrane</keyword>
<name>A0AAD8IQE0_9APIA</name>
<evidence type="ECO:0000313" key="3">
    <source>
        <dbReference type="Proteomes" id="UP001237642"/>
    </source>
</evidence>
<dbReference type="PANTHER" id="PTHR33264:SF27">
    <property type="entry name" value="TRANSMEMBRANE PROTEIN"/>
    <property type="match status" value="1"/>
</dbReference>
<comment type="caution">
    <text evidence="2">The sequence shown here is derived from an EMBL/GenBank/DDBJ whole genome shotgun (WGS) entry which is preliminary data.</text>
</comment>
<evidence type="ECO:0000256" key="1">
    <source>
        <dbReference type="SAM" id="Phobius"/>
    </source>
</evidence>
<dbReference type="Proteomes" id="UP001237642">
    <property type="component" value="Unassembled WGS sequence"/>
</dbReference>
<gene>
    <name evidence="2" type="ORF">POM88_018078</name>
</gene>
<accession>A0AAD8IQE0</accession>
<keyword evidence="1" id="KW-0472">Membrane</keyword>
<evidence type="ECO:0000313" key="2">
    <source>
        <dbReference type="EMBL" id="KAK1389900.1"/>
    </source>
</evidence>
<feature type="transmembrane region" description="Helical" evidence="1">
    <location>
        <begin position="6"/>
        <end position="31"/>
    </location>
</feature>
<dbReference type="EMBL" id="JAUIZM010000004">
    <property type="protein sequence ID" value="KAK1389900.1"/>
    <property type="molecule type" value="Genomic_DNA"/>
</dbReference>
<dbReference type="AlphaFoldDB" id="A0AAD8IQE0"/>
<proteinExistence type="predicted"/>
<organism evidence="2 3">
    <name type="scientific">Heracleum sosnowskyi</name>
    <dbReference type="NCBI Taxonomy" id="360622"/>
    <lineage>
        <taxon>Eukaryota</taxon>
        <taxon>Viridiplantae</taxon>
        <taxon>Streptophyta</taxon>
        <taxon>Embryophyta</taxon>
        <taxon>Tracheophyta</taxon>
        <taxon>Spermatophyta</taxon>
        <taxon>Magnoliopsida</taxon>
        <taxon>eudicotyledons</taxon>
        <taxon>Gunneridae</taxon>
        <taxon>Pentapetalae</taxon>
        <taxon>asterids</taxon>
        <taxon>campanulids</taxon>
        <taxon>Apiales</taxon>
        <taxon>Apiaceae</taxon>
        <taxon>Apioideae</taxon>
        <taxon>apioid superclade</taxon>
        <taxon>Tordylieae</taxon>
        <taxon>Tordyliinae</taxon>
        <taxon>Heracleum</taxon>
    </lineage>
</organism>
<keyword evidence="3" id="KW-1185">Reference proteome</keyword>
<sequence>MEDLNMIAADCIVISCCCQCLVLQIVVFILLKLPHKLIRKTIKYVKKLRNQKKNANAITRQLSGYSIDGVIRSQSGSLRIKFEGLMSEECCGNCMDEIDKALEDMSRNGEFAFGSFWKGENLEENIPTLAVQNLQLHKLQYNLVTYKHSNIVCSYFRCYY</sequence>
<dbReference type="PANTHER" id="PTHR33264">
    <property type="entry name" value="EXPRESSED PROTEIN"/>
    <property type="match status" value="1"/>
</dbReference>